<dbReference type="AlphaFoldDB" id="A0A814N886"/>
<evidence type="ECO:0000313" key="4">
    <source>
        <dbReference type="Proteomes" id="UP000663879"/>
    </source>
</evidence>
<reference evidence="3" key="1">
    <citation type="submission" date="2021-02" db="EMBL/GenBank/DDBJ databases">
        <authorList>
            <person name="Nowell W R."/>
        </authorList>
    </citation>
    <scope>NUCLEOTIDE SEQUENCE</scope>
    <source>
        <strain evidence="3">Ploen Becks lab</strain>
    </source>
</reference>
<dbReference type="SMART" id="SM00198">
    <property type="entry name" value="SCP"/>
    <property type="match status" value="1"/>
</dbReference>
<dbReference type="OrthoDB" id="337038at2759"/>
<dbReference type="Gene3D" id="3.40.33.10">
    <property type="entry name" value="CAP"/>
    <property type="match status" value="1"/>
</dbReference>
<proteinExistence type="predicted"/>
<dbReference type="Pfam" id="PF00188">
    <property type="entry name" value="CAP"/>
    <property type="match status" value="1"/>
</dbReference>
<comment type="caution">
    <text evidence="3">The sequence shown here is derived from an EMBL/GenBank/DDBJ whole genome shotgun (WGS) entry which is preliminary data.</text>
</comment>
<dbReference type="SUPFAM" id="SSF55797">
    <property type="entry name" value="PR-1-like"/>
    <property type="match status" value="1"/>
</dbReference>
<dbReference type="Proteomes" id="UP000663879">
    <property type="component" value="Unassembled WGS sequence"/>
</dbReference>
<sequence>MNNITLVILGVFLLANSTFATIVDSACLTAFKSAVLQAHNNFRTIHHVPLLVEDASLVSTAQNYAKNLSSTNTFAHSGAKGLGENLAMYGSTALPDCATLAKKFVQMWYDEVAKYDFAKATFTPCCGIAIANNKAVGVCNYSTAGNYLGQFATNVLKA</sequence>
<evidence type="ECO:0000256" key="1">
    <source>
        <dbReference type="SAM" id="SignalP"/>
    </source>
</evidence>
<dbReference type="InterPro" id="IPR001283">
    <property type="entry name" value="CRISP-related"/>
</dbReference>
<evidence type="ECO:0000259" key="2">
    <source>
        <dbReference type="SMART" id="SM00198"/>
    </source>
</evidence>
<feature type="signal peptide" evidence="1">
    <location>
        <begin position="1"/>
        <end position="20"/>
    </location>
</feature>
<feature type="domain" description="SCP" evidence="2">
    <location>
        <begin position="30"/>
        <end position="149"/>
    </location>
</feature>
<organism evidence="3 4">
    <name type="scientific">Brachionus calyciflorus</name>
    <dbReference type="NCBI Taxonomy" id="104777"/>
    <lineage>
        <taxon>Eukaryota</taxon>
        <taxon>Metazoa</taxon>
        <taxon>Spiralia</taxon>
        <taxon>Gnathifera</taxon>
        <taxon>Rotifera</taxon>
        <taxon>Eurotatoria</taxon>
        <taxon>Monogononta</taxon>
        <taxon>Pseudotrocha</taxon>
        <taxon>Ploima</taxon>
        <taxon>Brachionidae</taxon>
        <taxon>Brachionus</taxon>
    </lineage>
</organism>
<gene>
    <name evidence="3" type="ORF">OXX778_LOCUS20471</name>
</gene>
<keyword evidence="4" id="KW-1185">Reference proteome</keyword>
<protein>
    <recommendedName>
        <fullName evidence="2">SCP domain-containing protein</fullName>
    </recommendedName>
</protein>
<feature type="chain" id="PRO_5032309341" description="SCP domain-containing protein" evidence="1">
    <location>
        <begin position="21"/>
        <end position="158"/>
    </location>
</feature>
<evidence type="ECO:0000313" key="3">
    <source>
        <dbReference type="EMBL" id="CAF1086937.1"/>
    </source>
</evidence>
<dbReference type="PANTHER" id="PTHR10334">
    <property type="entry name" value="CYSTEINE-RICH SECRETORY PROTEIN-RELATED"/>
    <property type="match status" value="1"/>
</dbReference>
<dbReference type="InterPro" id="IPR014044">
    <property type="entry name" value="CAP_dom"/>
</dbReference>
<accession>A0A814N886</accession>
<name>A0A814N886_9BILA</name>
<dbReference type="InterPro" id="IPR035940">
    <property type="entry name" value="CAP_sf"/>
</dbReference>
<dbReference type="PRINTS" id="PR00837">
    <property type="entry name" value="V5TPXLIKE"/>
</dbReference>
<keyword evidence="1" id="KW-0732">Signal</keyword>
<dbReference type="EMBL" id="CAJNOC010006839">
    <property type="protein sequence ID" value="CAF1086937.1"/>
    <property type="molecule type" value="Genomic_DNA"/>
</dbReference>